<proteinExistence type="predicted"/>
<name>A0A938X415_9CLOT</name>
<protein>
    <submittedName>
        <fullName evidence="3">Uncharacterized protein</fullName>
    </submittedName>
</protein>
<organism evidence="3 4">
    <name type="scientific">Mordavella massiliensis</name>
    <dbReference type="NCBI Taxonomy" id="1871024"/>
    <lineage>
        <taxon>Bacteria</taxon>
        <taxon>Bacillati</taxon>
        <taxon>Bacillota</taxon>
        <taxon>Clostridia</taxon>
        <taxon>Eubacteriales</taxon>
        <taxon>Clostridiaceae</taxon>
        <taxon>Mordavella</taxon>
    </lineage>
</organism>
<feature type="transmembrane region" description="Helical" evidence="2">
    <location>
        <begin position="103"/>
        <end position="121"/>
    </location>
</feature>
<sequence>MFGKRCTLCGGKLDSNGICKECGLDNKKNDKNYRVNQSSCDGQPLTHVHTEETKPPVKERMQKASGNKAPGGRTQTGPSQSYRPPVYQPAPGSGQKVRKKRGCIGWISIIIVVIVVLNVIGDTVIPLIQEKIAGKTDEGYSYEESYEVDDRDPYESITKGIPETGESAEYTLTSGLYIVGVHIPEGVYQAETEDEFDVVSVHNSELNLYLYEYEGKDGENYLDDLRLYEGSQVEIDARGPVVLRTQNAQFPIENMANPLTESYTLTGTSEAGGEFLPGVYDMELKEGSGEIVVEIYDEQGELWEQRNYYLADDGYGGTGYCNLVLPEHAVVTCGEGVTISLTPSEIIKDTDYFAFYEIY</sequence>
<accession>A0A938X415</accession>
<feature type="compositionally biased region" description="Polar residues" evidence="1">
    <location>
        <begin position="73"/>
        <end position="82"/>
    </location>
</feature>
<keyword evidence="2" id="KW-0472">Membrane</keyword>
<reference evidence="3" key="1">
    <citation type="submission" date="2020-08" db="EMBL/GenBank/DDBJ databases">
        <authorList>
            <person name="Cejkova D."/>
            <person name="Kubasova T."/>
            <person name="Jahodarova E."/>
            <person name="Rychlik I."/>
        </authorList>
    </citation>
    <scope>NUCLEOTIDE SEQUENCE</scope>
    <source>
        <strain evidence="3">An420c</strain>
    </source>
</reference>
<gene>
    <name evidence="3" type="ORF">H6A13_12120</name>
</gene>
<keyword evidence="2" id="KW-1133">Transmembrane helix</keyword>
<evidence type="ECO:0000256" key="1">
    <source>
        <dbReference type="SAM" id="MobiDB-lite"/>
    </source>
</evidence>
<keyword evidence="4" id="KW-1185">Reference proteome</keyword>
<keyword evidence="2" id="KW-0812">Transmembrane</keyword>
<dbReference type="RefSeq" id="WP_204909802.1">
    <property type="nucleotide sequence ID" value="NZ_JACJLV010000065.1"/>
</dbReference>
<dbReference type="AlphaFoldDB" id="A0A938X415"/>
<feature type="compositionally biased region" description="Basic and acidic residues" evidence="1">
    <location>
        <begin position="48"/>
        <end position="62"/>
    </location>
</feature>
<evidence type="ECO:0000313" key="4">
    <source>
        <dbReference type="Proteomes" id="UP000713880"/>
    </source>
</evidence>
<feature type="region of interest" description="Disordered" evidence="1">
    <location>
        <begin position="35"/>
        <end position="94"/>
    </location>
</feature>
<dbReference type="EMBL" id="JACJLV010000065">
    <property type="protein sequence ID" value="MBM6827824.1"/>
    <property type="molecule type" value="Genomic_DNA"/>
</dbReference>
<evidence type="ECO:0000313" key="3">
    <source>
        <dbReference type="EMBL" id="MBM6827824.1"/>
    </source>
</evidence>
<evidence type="ECO:0000256" key="2">
    <source>
        <dbReference type="SAM" id="Phobius"/>
    </source>
</evidence>
<comment type="caution">
    <text evidence="3">The sequence shown here is derived from an EMBL/GenBank/DDBJ whole genome shotgun (WGS) entry which is preliminary data.</text>
</comment>
<reference evidence="3" key="2">
    <citation type="journal article" date="2021" name="Sci. Rep.">
        <title>The distribution of antibiotic resistance genes in chicken gut microbiota commensals.</title>
        <authorList>
            <person name="Juricova H."/>
            <person name="Matiasovicova J."/>
            <person name="Kubasova T."/>
            <person name="Cejkova D."/>
            <person name="Rychlik I."/>
        </authorList>
    </citation>
    <scope>NUCLEOTIDE SEQUENCE</scope>
    <source>
        <strain evidence="3">An420c</strain>
    </source>
</reference>
<dbReference type="Proteomes" id="UP000713880">
    <property type="component" value="Unassembled WGS sequence"/>
</dbReference>